<accession>A0ABP6LKB9</accession>
<evidence type="ECO:0000256" key="2">
    <source>
        <dbReference type="ARBA" id="ARBA00023125"/>
    </source>
</evidence>
<evidence type="ECO:0000259" key="5">
    <source>
        <dbReference type="PROSITE" id="PS50977"/>
    </source>
</evidence>
<reference evidence="7" key="1">
    <citation type="journal article" date="2019" name="Int. J. Syst. Evol. Microbiol.">
        <title>The Global Catalogue of Microorganisms (GCM) 10K type strain sequencing project: providing services to taxonomists for standard genome sequencing and annotation.</title>
        <authorList>
            <consortium name="The Broad Institute Genomics Platform"/>
            <consortium name="The Broad Institute Genome Sequencing Center for Infectious Disease"/>
            <person name="Wu L."/>
            <person name="Ma J."/>
        </authorList>
    </citation>
    <scope>NUCLEOTIDE SEQUENCE [LARGE SCALE GENOMIC DNA]</scope>
    <source>
        <strain evidence="7">JCM 14234</strain>
    </source>
</reference>
<dbReference type="SUPFAM" id="SSF46689">
    <property type="entry name" value="Homeodomain-like"/>
    <property type="match status" value="1"/>
</dbReference>
<keyword evidence="7" id="KW-1185">Reference proteome</keyword>
<organism evidence="6 7">
    <name type="scientific">Gordonia defluvii</name>
    <dbReference type="NCBI Taxonomy" id="283718"/>
    <lineage>
        <taxon>Bacteria</taxon>
        <taxon>Bacillati</taxon>
        <taxon>Actinomycetota</taxon>
        <taxon>Actinomycetes</taxon>
        <taxon>Mycobacteriales</taxon>
        <taxon>Gordoniaceae</taxon>
        <taxon>Gordonia</taxon>
    </lineage>
</organism>
<dbReference type="PRINTS" id="PR00455">
    <property type="entry name" value="HTHTETR"/>
</dbReference>
<dbReference type="InterPro" id="IPR009057">
    <property type="entry name" value="Homeodomain-like_sf"/>
</dbReference>
<protein>
    <submittedName>
        <fullName evidence="6">TetR/AcrR family transcriptional regulator</fullName>
    </submittedName>
</protein>
<dbReference type="RefSeq" id="WP_290706038.1">
    <property type="nucleotide sequence ID" value="NZ_BAAAVS010000056.1"/>
</dbReference>
<gene>
    <name evidence="6" type="ORF">GCM10010528_26490</name>
</gene>
<keyword evidence="1" id="KW-0805">Transcription regulation</keyword>
<evidence type="ECO:0000313" key="6">
    <source>
        <dbReference type="EMBL" id="GAA3045964.1"/>
    </source>
</evidence>
<feature type="DNA-binding region" description="H-T-H motif" evidence="4">
    <location>
        <begin position="26"/>
        <end position="45"/>
    </location>
</feature>
<proteinExistence type="predicted"/>
<evidence type="ECO:0000256" key="3">
    <source>
        <dbReference type="ARBA" id="ARBA00023163"/>
    </source>
</evidence>
<evidence type="ECO:0000313" key="7">
    <source>
        <dbReference type="Proteomes" id="UP001501035"/>
    </source>
</evidence>
<comment type="caution">
    <text evidence="6">The sequence shown here is derived from an EMBL/GenBank/DDBJ whole genome shotgun (WGS) entry which is preliminary data.</text>
</comment>
<keyword evidence="3" id="KW-0804">Transcription</keyword>
<keyword evidence="2 4" id="KW-0238">DNA-binding</keyword>
<evidence type="ECO:0000256" key="4">
    <source>
        <dbReference type="PROSITE-ProRule" id="PRU00335"/>
    </source>
</evidence>
<dbReference type="InterPro" id="IPR050109">
    <property type="entry name" value="HTH-type_TetR-like_transc_reg"/>
</dbReference>
<dbReference type="Gene3D" id="1.10.357.10">
    <property type="entry name" value="Tetracycline Repressor, domain 2"/>
    <property type="match status" value="1"/>
</dbReference>
<dbReference type="PANTHER" id="PTHR30055:SF234">
    <property type="entry name" value="HTH-TYPE TRANSCRIPTIONAL REGULATOR BETI"/>
    <property type="match status" value="1"/>
</dbReference>
<dbReference type="InterPro" id="IPR001647">
    <property type="entry name" value="HTH_TetR"/>
</dbReference>
<evidence type="ECO:0000256" key="1">
    <source>
        <dbReference type="ARBA" id="ARBA00023015"/>
    </source>
</evidence>
<name>A0ABP6LKB9_9ACTN</name>
<dbReference type="Proteomes" id="UP001501035">
    <property type="component" value="Unassembled WGS sequence"/>
</dbReference>
<dbReference type="PANTHER" id="PTHR30055">
    <property type="entry name" value="HTH-TYPE TRANSCRIPTIONAL REGULATOR RUTR"/>
    <property type="match status" value="1"/>
</dbReference>
<dbReference type="PROSITE" id="PS50977">
    <property type="entry name" value="HTH_TETR_2"/>
    <property type="match status" value="1"/>
</dbReference>
<sequence length="205" mass="22196">MERSPRERILDAATEVASERGYDGTTIAEVGKRAQLSATSIYWQFADKDDLIAAVIGRSYDRWAATVDLPSSGARERALEIGRHVASALTRSPDFLRLGLKLALQHQETQPLGHEIYLRGRQGAFEQFATLVRDADPALSERGVALVTTYAIAGADGLFIAREIGGDDIDFVALFELHARLVFGAAIDIIANDESAGRPTSVGDP</sequence>
<dbReference type="Pfam" id="PF00440">
    <property type="entry name" value="TetR_N"/>
    <property type="match status" value="1"/>
</dbReference>
<dbReference type="EMBL" id="BAAAVS010000056">
    <property type="protein sequence ID" value="GAA3045964.1"/>
    <property type="molecule type" value="Genomic_DNA"/>
</dbReference>
<feature type="domain" description="HTH tetR-type" evidence="5">
    <location>
        <begin position="3"/>
        <end position="63"/>
    </location>
</feature>